<feature type="compositionally biased region" description="Low complexity" evidence="10">
    <location>
        <begin position="115"/>
        <end position="149"/>
    </location>
</feature>
<keyword evidence="7" id="KW-0906">Nuclear pore complex</keyword>
<dbReference type="GeneID" id="66126939"/>
<evidence type="ECO:0000256" key="8">
    <source>
        <dbReference type="ARBA" id="ARBA00023242"/>
    </source>
</evidence>
<reference evidence="11" key="1">
    <citation type="journal article" date="2021" name="G3 (Bethesda)">
        <title>Genomic diversity, chromosomal rearrangements, and interspecies hybridization in the ogataea polymorpha species complex.</title>
        <authorList>
            <person name="Hanson S.J."/>
            <person name="Cinneide E.O."/>
            <person name="Salzberg L.I."/>
            <person name="Wolfe K.H."/>
            <person name="McGowan J."/>
            <person name="Fitzpatrick D.A."/>
            <person name="Matlin K."/>
        </authorList>
    </citation>
    <scope>NUCLEOTIDE SEQUENCE</scope>
    <source>
        <strain evidence="11">61-244</strain>
    </source>
</reference>
<feature type="compositionally biased region" description="Low complexity" evidence="10">
    <location>
        <begin position="167"/>
        <end position="186"/>
    </location>
</feature>
<feature type="region of interest" description="Disordered" evidence="10">
    <location>
        <begin position="110"/>
        <end position="288"/>
    </location>
</feature>
<dbReference type="GO" id="GO:0044613">
    <property type="term" value="C:nuclear pore central transport channel"/>
    <property type="evidence" value="ECO:0007669"/>
    <property type="project" value="UniProtKB-ARBA"/>
</dbReference>
<dbReference type="GO" id="GO:0017056">
    <property type="term" value="F:structural constituent of nuclear pore"/>
    <property type="evidence" value="ECO:0007669"/>
    <property type="project" value="InterPro"/>
</dbReference>
<keyword evidence="4" id="KW-0509">mRNA transport</keyword>
<keyword evidence="6" id="KW-0811">Translocation</keyword>
<dbReference type="PANTHER" id="PTHR13437">
    <property type="entry name" value="NUCLEOPORIN P58/P45 NUCLEOPORIN-LIKE PROTEIN 1"/>
    <property type="match status" value="1"/>
</dbReference>
<evidence type="ECO:0000256" key="4">
    <source>
        <dbReference type="ARBA" id="ARBA00022816"/>
    </source>
</evidence>
<dbReference type="Gene3D" id="6.10.140.1350">
    <property type="match status" value="1"/>
</dbReference>
<evidence type="ECO:0000256" key="1">
    <source>
        <dbReference type="ARBA" id="ARBA00004567"/>
    </source>
</evidence>
<dbReference type="GO" id="GO:0031965">
    <property type="term" value="C:nuclear membrane"/>
    <property type="evidence" value="ECO:0007669"/>
    <property type="project" value="UniProtKB-SubCell"/>
</dbReference>
<accession>A0AAN6DFV0</accession>
<evidence type="ECO:0000256" key="7">
    <source>
        <dbReference type="ARBA" id="ARBA00023132"/>
    </source>
</evidence>
<evidence type="ECO:0000256" key="5">
    <source>
        <dbReference type="ARBA" id="ARBA00022927"/>
    </source>
</evidence>
<evidence type="ECO:0000256" key="3">
    <source>
        <dbReference type="ARBA" id="ARBA00022448"/>
    </source>
</evidence>
<dbReference type="InterPro" id="IPR024882">
    <property type="entry name" value="NUP58/p45/49"/>
</dbReference>
<keyword evidence="3" id="KW-0813">Transport</keyword>
<feature type="compositionally biased region" description="Low complexity" evidence="10">
    <location>
        <begin position="53"/>
        <end position="67"/>
    </location>
</feature>
<keyword evidence="5" id="KW-0653">Protein transport</keyword>
<evidence type="ECO:0000256" key="2">
    <source>
        <dbReference type="ARBA" id="ARBA00004620"/>
    </source>
</evidence>
<feature type="compositionally biased region" description="Polar residues" evidence="10">
    <location>
        <begin position="27"/>
        <end position="52"/>
    </location>
</feature>
<dbReference type="InterPro" id="IPR025574">
    <property type="entry name" value="Nucleoporin_FG_rpt"/>
</dbReference>
<protein>
    <recommendedName>
        <fullName evidence="13">Nucleoporin NUP49/NSP49</fullName>
    </recommendedName>
</protein>
<evidence type="ECO:0000313" key="11">
    <source>
        <dbReference type="EMBL" id="KAG7819020.1"/>
    </source>
</evidence>
<keyword evidence="9" id="KW-0175">Coiled coil</keyword>
<feature type="compositionally biased region" description="Polar residues" evidence="10">
    <location>
        <begin position="228"/>
        <end position="240"/>
    </location>
</feature>
<dbReference type="EMBL" id="JAHLUX010000005">
    <property type="protein sequence ID" value="KAG7819020.1"/>
    <property type="molecule type" value="Genomic_DNA"/>
</dbReference>
<evidence type="ECO:0000313" key="12">
    <source>
        <dbReference type="Proteomes" id="UP001196530"/>
    </source>
</evidence>
<sequence>MFGNTAGASSTGGTGFSFGGSNASKPTFSFGNTQNSAPAGSQPNSTGTLFGANNNNTTGSTNLFGANSNTNNVSTGFGNTNTSTSGGLFGNNTTSGGLFGQNNTSTASKPAISFGNTANNSNQSGTSGNTGFSFGGTSNTQNNTQTGTQPGSLFGSSSTSAPSTNTGFSFGGANNSANNTSNTSTSLFGNKSGGLFGQPSQTTGTGSSLFGGNQQSGSGGLLGNQQNTSGTSGSLFGNQPSSSLGGTSSLFGNQQNTSGMSGGLFGNQQQNTNLNQPQLPPLNPMTKVSDLPEAFQKELEQLDQYIQTQVAIAERLKNDEDEHKELINSIPRDIDFLEKRYFSTNQALNSDLKFVESFKNKTLENFDNWVEKLIKVYLQLTNPMILGMSNNEQAKSADGTVTQIIGVNGVRTAGLLQSQPSKSQQLDKDSHVNVPQILNSYYSAKIEEFRQNIDKYQLILQEVENSISDLDKVSLSGGPAVGSYGLDMIVSTLKEEFQLYVELANEFAEVHHQVKRLDDGSI</sequence>
<gene>
    <name evidence="11" type="ORF">KL928_002888</name>
</gene>
<dbReference type="GO" id="GO:0008139">
    <property type="term" value="F:nuclear localization sequence binding"/>
    <property type="evidence" value="ECO:0007669"/>
    <property type="project" value="InterPro"/>
</dbReference>
<dbReference type="GO" id="GO:0006606">
    <property type="term" value="P:protein import into nucleus"/>
    <property type="evidence" value="ECO:0007669"/>
    <property type="project" value="UniProtKB-ARBA"/>
</dbReference>
<comment type="subcellular location">
    <subcellularLocation>
        <location evidence="2">Nucleus membrane</location>
        <topology evidence="2">Peripheral membrane protein</topology>
        <orientation evidence="2">Nucleoplasmic side</orientation>
    </subcellularLocation>
    <subcellularLocation>
        <location evidence="1">Nucleus</location>
        <location evidence="1">Nuclear pore complex</location>
    </subcellularLocation>
</comment>
<evidence type="ECO:0000256" key="10">
    <source>
        <dbReference type="SAM" id="MobiDB-lite"/>
    </source>
</evidence>
<dbReference type="RefSeq" id="XP_043060042.1">
    <property type="nucleotide sequence ID" value="XM_043203413.1"/>
</dbReference>
<proteinExistence type="predicted"/>
<feature type="compositionally biased region" description="Polar residues" evidence="10">
    <location>
        <begin position="150"/>
        <end position="166"/>
    </location>
</feature>
<dbReference type="Proteomes" id="UP001196530">
    <property type="component" value="Unassembled WGS sequence"/>
</dbReference>
<comment type="caution">
    <text evidence="11">The sequence shown here is derived from an EMBL/GenBank/DDBJ whole genome shotgun (WGS) entry which is preliminary data.</text>
</comment>
<feature type="compositionally biased region" description="Low complexity" evidence="10">
    <location>
        <begin position="206"/>
        <end position="216"/>
    </location>
</feature>
<evidence type="ECO:0000256" key="9">
    <source>
        <dbReference type="SAM" id="Coils"/>
    </source>
</evidence>
<feature type="region of interest" description="Disordered" evidence="10">
    <location>
        <begin position="27"/>
        <end position="67"/>
    </location>
</feature>
<name>A0AAN6DFV0_PICAN</name>
<dbReference type="GO" id="GO:0051028">
    <property type="term" value="P:mRNA transport"/>
    <property type="evidence" value="ECO:0007669"/>
    <property type="project" value="UniProtKB-KW"/>
</dbReference>
<dbReference type="PANTHER" id="PTHR13437:SF2">
    <property type="entry name" value="NUCLEOPORIN P58_P45"/>
    <property type="match status" value="1"/>
</dbReference>
<organism evidence="11 12">
    <name type="scientific">Pichia angusta</name>
    <name type="common">Yeast</name>
    <name type="synonym">Hansenula polymorpha</name>
    <dbReference type="NCBI Taxonomy" id="870730"/>
    <lineage>
        <taxon>Eukaryota</taxon>
        <taxon>Fungi</taxon>
        <taxon>Dikarya</taxon>
        <taxon>Ascomycota</taxon>
        <taxon>Saccharomycotina</taxon>
        <taxon>Pichiomycetes</taxon>
        <taxon>Pichiales</taxon>
        <taxon>Pichiaceae</taxon>
        <taxon>Ogataea</taxon>
    </lineage>
</organism>
<feature type="compositionally biased region" description="Low complexity" evidence="10">
    <location>
        <begin position="241"/>
        <end position="250"/>
    </location>
</feature>
<feature type="compositionally biased region" description="Low complexity" evidence="10">
    <location>
        <begin position="267"/>
        <end position="277"/>
    </location>
</feature>
<feature type="coiled-coil region" evidence="9">
    <location>
        <begin position="446"/>
        <end position="473"/>
    </location>
</feature>
<dbReference type="Pfam" id="PF13634">
    <property type="entry name" value="Nucleoporin_FG"/>
    <property type="match status" value="2"/>
</dbReference>
<evidence type="ECO:0008006" key="13">
    <source>
        <dbReference type="Google" id="ProtNLM"/>
    </source>
</evidence>
<evidence type="ECO:0000256" key="6">
    <source>
        <dbReference type="ARBA" id="ARBA00023010"/>
    </source>
</evidence>
<dbReference type="AlphaFoldDB" id="A0AAN6DFV0"/>
<keyword evidence="8" id="KW-0539">Nucleus</keyword>